<dbReference type="InterPro" id="IPR028366">
    <property type="entry name" value="PhoU"/>
</dbReference>
<dbReference type="GO" id="GO:0006817">
    <property type="term" value="P:phosphate ion transport"/>
    <property type="evidence" value="ECO:0007669"/>
    <property type="project" value="UniProtKB-KW"/>
</dbReference>
<protein>
    <recommendedName>
        <fullName evidence="7">Phosphate-specific transport system accessory protein PhoU</fullName>
    </recommendedName>
</protein>
<accession>A0A133MXJ4</accession>
<comment type="subcellular location">
    <subcellularLocation>
        <location evidence="1 7">Cytoplasm</location>
    </subcellularLocation>
</comment>
<dbReference type="GO" id="GO:0030643">
    <property type="term" value="P:intracellular phosphate ion homeostasis"/>
    <property type="evidence" value="ECO:0007669"/>
    <property type="project" value="InterPro"/>
</dbReference>
<keyword evidence="5 7" id="KW-0963">Cytoplasm</keyword>
<dbReference type="AlphaFoldDB" id="A0A133MXJ4"/>
<evidence type="ECO:0000256" key="1">
    <source>
        <dbReference type="ARBA" id="ARBA00004496"/>
    </source>
</evidence>
<dbReference type="Proteomes" id="UP000502899">
    <property type="component" value="Chromosome"/>
</dbReference>
<evidence type="ECO:0000256" key="4">
    <source>
        <dbReference type="ARBA" id="ARBA00022448"/>
    </source>
</evidence>
<dbReference type="FunFam" id="1.20.58.220:FF:000004">
    <property type="entry name" value="Phosphate-specific transport system accessory protein PhoU"/>
    <property type="match status" value="1"/>
</dbReference>
<organism evidence="8 9">
    <name type="scientific">Finegoldia magna</name>
    <name type="common">Peptostreptococcus magnus</name>
    <dbReference type="NCBI Taxonomy" id="1260"/>
    <lineage>
        <taxon>Bacteria</taxon>
        <taxon>Bacillati</taxon>
        <taxon>Bacillota</taxon>
        <taxon>Tissierellia</taxon>
        <taxon>Tissierellales</taxon>
        <taxon>Peptoniphilaceae</taxon>
        <taxon>Finegoldia</taxon>
    </lineage>
</organism>
<dbReference type="InterPro" id="IPR026022">
    <property type="entry name" value="PhoU_dom"/>
</dbReference>
<reference evidence="8 9" key="1">
    <citation type="submission" date="2020-05" db="EMBL/GenBank/DDBJ databases">
        <title>FDA dAtabase for Regulatory Grade micrObial Sequences (FDA-ARGOS): Supporting development and validation of Infectious Disease Dx tests.</title>
        <authorList>
            <person name="Pederson C."/>
            <person name="Tallon L."/>
            <person name="Sadzewicz L."/>
            <person name="Zhao X."/>
            <person name="Vavikolanu K."/>
            <person name="Mehta A."/>
            <person name="Aluvathingal J."/>
            <person name="Nadendla S."/>
            <person name="Myers T."/>
            <person name="Yan Y."/>
            <person name="Sichtig H."/>
        </authorList>
    </citation>
    <scope>NUCLEOTIDE SEQUENCE [LARGE SCALE GENOMIC DNA]</scope>
    <source>
        <strain evidence="8 9">FDAARGOS_764</strain>
    </source>
</reference>
<dbReference type="GO" id="GO:0005737">
    <property type="term" value="C:cytoplasm"/>
    <property type="evidence" value="ECO:0007669"/>
    <property type="project" value="UniProtKB-SubCell"/>
</dbReference>
<evidence type="ECO:0000256" key="2">
    <source>
        <dbReference type="ARBA" id="ARBA00008107"/>
    </source>
</evidence>
<comment type="similarity">
    <text evidence="2 7">Belongs to the PhoU family.</text>
</comment>
<evidence type="ECO:0000256" key="5">
    <source>
        <dbReference type="ARBA" id="ARBA00022490"/>
    </source>
</evidence>
<dbReference type="GO" id="GO:0045936">
    <property type="term" value="P:negative regulation of phosphate metabolic process"/>
    <property type="evidence" value="ECO:0007669"/>
    <property type="project" value="InterPro"/>
</dbReference>
<evidence type="ECO:0000313" key="8">
    <source>
        <dbReference type="EMBL" id="QKH79820.1"/>
    </source>
</evidence>
<comment type="subunit">
    <text evidence="3 7">Homodimer.</text>
</comment>
<dbReference type="EMBL" id="CP054000">
    <property type="protein sequence ID" value="QKH79820.1"/>
    <property type="molecule type" value="Genomic_DNA"/>
</dbReference>
<evidence type="ECO:0000256" key="3">
    <source>
        <dbReference type="ARBA" id="ARBA00011738"/>
    </source>
</evidence>
<dbReference type="Pfam" id="PF01895">
    <property type="entry name" value="PhoU"/>
    <property type="match status" value="2"/>
</dbReference>
<dbReference type="PANTHER" id="PTHR42930">
    <property type="entry name" value="PHOSPHATE-SPECIFIC TRANSPORT SYSTEM ACCESSORY PROTEIN PHOU"/>
    <property type="match status" value="1"/>
</dbReference>
<dbReference type="SUPFAM" id="SSF109755">
    <property type="entry name" value="PhoU-like"/>
    <property type="match status" value="1"/>
</dbReference>
<dbReference type="Gene3D" id="1.20.58.220">
    <property type="entry name" value="Phosphate transport system protein phou homolog 2, domain 2"/>
    <property type="match status" value="1"/>
</dbReference>
<comment type="function">
    <text evidence="7">Plays a role in the regulation of phosphate uptake.</text>
</comment>
<keyword evidence="4 7" id="KW-0813">Transport</keyword>
<name>A0A133MXJ4_FINMA</name>
<gene>
    <name evidence="8" type="primary">phoU</name>
    <name evidence="8" type="ORF">FOC70_05475</name>
</gene>
<evidence type="ECO:0000256" key="6">
    <source>
        <dbReference type="ARBA" id="ARBA00022592"/>
    </source>
</evidence>
<evidence type="ECO:0000313" key="9">
    <source>
        <dbReference type="Proteomes" id="UP000502899"/>
    </source>
</evidence>
<dbReference type="RefSeq" id="WP_002839406.1">
    <property type="nucleotide sequence ID" value="NZ_CAMYDD010000004.1"/>
</dbReference>
<evidence type="ECO:0000256" key="7">
    <source>
        <dbReference type="PIRNR" id="PIRNR003107"/>
    </source>
</evidence>
<keyword evidence="6 7" id="KW-0592">Phosphate transport</keyword>
<sequence>MRKYFTHQLEELKHNLIFLGANVERQIEQSTYALETQDLEIAQKVYDSQETIYEMSKEVEDTCLRLLTTQSPVAKDLRFISSALRILSCMSKIGNHAQEISELVMLIGKSQLPKDLTMIRAMGKSAQKMLVESINAFTDDDVEMANSVIKKDDEVDELFAHFMEESIELIKSGCENPEQIIDLIQVAKYIERIGDNAERIATWVIFSVTGERYEENAQ</sequence>
<dbReference type="InterPro" id="IPR038078">
    <property type="entry name" value="PhoU-like_sf"/>
</dbReference>
<dbReference type="PIRSF" id="PIRSF003107">
    <property type="entry name" value="PhoU"/>
    <property type="match status" value="1"/>
</dbReference>
<proteinExistence type="inferred from homology"/>
<dbReference type="PANTHER" id="PTHR42930:SF3">
    <property type="entry name" value="PHOSPHATE-SPECIFIC TRANSPORT SYSTEM ACCESSORY PROTEIN PHOU"/>
    <property type="match status" value="1"/>
</dbReference>
<dbReference type="NCBIfam" id="TIGR02135">
    <property type="entry name" value="phoU_full"/>
    <property type="match status" value="1"/>
</dbReference>